<feature type="region of interest" description="Disordered" evidence="1">
    <location>
        <begin position="759"/>
        <end position="818"/>
    </location>
</feature>
<feature type="compositionally biased region" description="Polar residues" evidence="1">
    <location>
        <begin position="264"/>
        <end position="281"/>
    </location>
</feature>
<dbReference type="InterPro" id="IPR000595">
    <property type="entry name" value="cNMP-bd_dom"/>
</dbReference>
<accession>A0ABQ7GJ37</accession>
<sequence length="965" mass="102807">MAILQVRKLAPCFSVSEFKAKDVVVRQGEKADAMYAIRTGSCAVVVDPHYKSSENKLGTLEPGKTLRIVTLNPGAIIGDITVLASVTKRTASVLAATDVVAYKICRPVFLRRVPPDQIEILRRIANEKMKLTDSKIKNKPTTQALQDRILHGHNLRELSKLPARGQPEQAEEYQELIHLLRRYKRAPVPKSFPEDPAGSGGPAALSALMNAAAASKSQGVSPSKSPPISSTEASPVRRRASPGHTGTEVAARLGAELDHVHTLTATHNANSSKGGDVSSSPDMARGFHADAAVGAAEKVDRAKGHIRSSPRSPGGEHDHARTRHRHSYSITGQPPLARKRRSYSSPDNSPQHAGLPESSSMDGLDGMPHSEWALTSRRADHHDVPYLPANKSVNSLENSTDFLQDGIGGMAGRAVPLQGGQEDCDEEEEQQQQQQAKAAGSNMYTGSAAVSAALSQHLRMDPHTGYMLGATPRTSQLSFAAPRKDVHSAQVAKHAQRNHTPGLAHLQGPPLSAYSDIQAPAPPRTRASTDGCPDGRNASGTGLAEQGWPEQLQALHMRERSSAGEVGAGSRSPPAPDRGALGLWSRPSSSVMQSRRLSTFYHARPMSTSNTLRTIPASTIQGLESRYGANSSRNSLRPEGSIAPSIQTYPPLFARPSVSDTHPTVLTPSKHPLYSAHPTSSSGHLGFNPRPYVSDTHPTLSPQSAHTHASANAGPTSPTSLPPSLHPTQPPQSLVSEADGVGPSSSKVVSPVALAQIARTHQLQQQHSSVDDGLSAPGDGHSLPRFVRNAPPGDDRAPSVFHNQDPLGPVAYTHKPPAVPTQGPLKSMVRLKGSASGPCASAAALANSLSTRESLSDGEKEEAHHRIPNEASAPYRPVQEGHGWSSSNLALPQHRALAAAGGLERYLRQLQYNKELEKLQAMQKSAGRLDAALDKMAGPLLDSKANPMLRKGTAHYRPTVPKAML</sequence>
<feature type="compositionally biased region" description="Polar residues" evidence="1">
    <location>
        <begin position="216"/>
        <end position="233"/>
    </location>
</feature>
<protein>
    <recommendedName>
        <fullName evidence="2">Cyclic nucleotide-binding domain-containing protein</fullName>
    </recommendedName>
</protein>
<evidence type="ECO:0000256" key="1">
    <source>
        <dbReference type="SAM" id="MobiDB-lite"/>
    </source>
</evidence>
<dbReference type="Gene3D" id="2.60.120.10">
    <property type="entry name" value="Jelly Rolls"/>
    <property type="match status" value="1"/>
</dbReference>
<organism evidence="3 4">
    <name type="scientific">Dunaliella salina</name>
    <name type="common">Green alga</name>
    <name type="synonym">Protococcus salinus</name>
    <dbReference type="NCBI Taxonomy" id="3046"/>
    <lineage>
        <taxon>Eukaryota</taxon>
        <taxon>Viridiplantae</taxon>
        <taxon>Chlorophyta</taxon>
        <taxon>core chlorophytes</taxon>
        <taxon>Chlorophyceae</taxon>
        <taxon>CS clade</taxon>
        <taxon>Chlamydomonadales</taxon>
        <taxon>Dunaliellaceae</taxon>
        <taxon>Dunaliella</taxon>
    </lineage>
</organism>
<feature type="domain" description="Cyclic nucleotide-binding" evidence="2">
    <location>
        <begin position="1"/>
        <end position="111"/>
    </location>
</feature>
<dbReference type="InterPro" id="IPR018490">
    <property type="entry name" value="cNMP-bd_dom_sf"/>
</dbReference>
<dbReference type="SMART" id="SM00100">
    <property type="entry name" value="cNMP"/>
    <property type="match status" value="1"/>
</dbReference>
<dbReference type="PROSITE" id="PS50042">
    <property type="entry name" value="CNMP_BINDING_3"/>
    <property type="match status" value="1"/>
</dbReference>
<feature type="region of interest" description="Disordered" evidence="1">
    <location>
        <begin position="215"/>
        <end position="245"/>
    </location>
</feature>
<feature type="region of interest" description="Disordered" evidence="1">
    <location>
        <begin position="850"/>
        <end position="887"/>
    </location>
</feature>
<dbReference type="EMBL" id="MU069746">
    <property type="protein sequence ID" value="KAF5834617.1"/>
    <property type="molecule type" value="Genomic_DNA"/>
</dbReference>
<feature type="compositionally biased region" description="Basic and acidic residues" evidence="1">
    <location>
        <begin position="854"/>
        <end position="868"/>
    </location>
</feature>
<feature type="region of interest" description="Disordered" evidence="1">
    <location>
        <begin position="297"/>
        <end position="369"/>
    </location>
</feature>
<dbReference type="CDD" id="cd00038">
    <property type="entry name" value="CAP_ED"/>
    <property type="match status" value="1"/>
</dbReference>
<dbReference type="Pfam" id="PF00027">
    <property type="entry name" value="cNMP_binding"/>
    <property type="match status" value="1"/>
</dbReference>
<feature type="region of interest" description="Disordered" evidence="1">
    <location>
        <begin position="411"/>
        <end position="442"/>
    </location>
</feature>
<gene>
    <name evidence="3" type="ORF">DUNSADRAFT_8658</name>
</gene>
<feature type="compositionally biased region" description="Polar residues" evidence="1">
    <location>
        <begin position="343"/>
        <end position="361"/>
    </location>
</feature>
<feature type="compositionally biased region" description="Pro residues" evidence="1">
    <location>
        <begin position="720"/>
        <end position="730"/>
    </location>
</feature>
<feature type="compositionally biased region" description="Polar residues" evidence="1">
    <location>
        <begin position="658"/>
        <end position="667"/>
    </location>
</feature>
<evidence type="ECO:0000313" key="3">
    <source>
        <dbReference type="EMBL" id="KAF5834617.1"/>
    </source>
</evidence>
<feature type="compositionally biased region" description="Low complexity" evidence="1">
    <location>
        <begin position="731"/>
        <end position="747"/>
    </location>
</feature>
<reference evidence="3" key="1">
    <citation type="submission" date="2017-08" db="EMBL/GenBank/DDBJ databases">
        <authorList>
            <person name="Polle J.E."/>
            <person name="Barry K."/>
            <person name="Cushman J."/>
            <person name="Schmutz J."/>
            <person name="Tran D."/>
            <person name="Hathwaick L.T."/>
            <person name="Yim W.C."/>
            <person name="Jenkins J."/>
            <person name="Mckie-Krisberg Z.M."/>
            <person name="Prochnik S."/>
            <person name="Lindquist E."/>
            <person name="Dockter R.B."/>
            <person name="Adam C."/>
            <person name="Molina H."/>
            <person name="Bunkerborg J."/>
            <person name="Jin E."/>
            <person name="Buchheim M."/>
            <person name="Magnuson J."/>
        </authorList>
    </citation>
    <scope>NUCLEOTIDE SEQUENCE</scope>
    <source>
        <strain evidence="3">CCAP 19/18</strain>
    </source>
</reference>
<feature type="region of interest" description="Disordered" evidence="1">
    <location>
        <begin position="264"/>
        <end position="284"/>
    </location>
</feature>
<evidence type="ECO:0000259" key="2">
    <source>
        <dbReference type="PROSITE" id="PS50042"/>
    </source>
</evidence>
<feature type="region of interest" description="Disordered" evidence="1">
    <location>
        <begin position="558"/>
        <end position="588"/>
    </location>
</feature>
<comment type="caution">
    <text evidence="3">The sequence shown here is derived from an EMBL/GenBank/DDBJ whole genome shotgun (WGS) entry which is preliminary data.</text>
</comment>
<name>A0ABQ7GJ37_DUNSA</name>
<keyword evidence="4" id="KW-1185">Reference proteome</keyword>
<feature type="region of interest" description="Disordered" evidence="1">
    <location>
        <begin position="481"/>
        <end position="545"/>
    </location>
</feature>
<feature type="compositionally biased region" description="Polar residues" evidence="1">
    <location>
        <begin position="759"/>
        <end position="768"/>
    </location>
</feature>
<dbReference type="InterPro" id="IPR014710">
    <property type="entry name" value="RmlC-like_jellyroll"/>
</dbReference>
<dbReference type="Proteomes" id="UP000815325">
    <property type="component" value="Unassembled WGS sequence"/>
</dbReference>
<proteinExistence type="predicted"/>
<evidence type="ECO:0000313" key="4">
    <source>
        <dbReference type="Proteomes" id="UP000815325"/>
    </source>
</evidence>
<dbReference type="SUPFAM" id="SSF51206">
    <property type="entry name" value="cAMP-binding domain-like"/>
    <property type="match status" value="1"/>
</dbReference>
<feature type="region of interest" description="Disordered" evidence="1">
    <location>
        <begin position="653"/>
        <end position="747"/>
    </location>
</feature>
<feature type="compositionally biased region" description="Polar residues" evidence="1">
    <location>
        <begin position="696"/>
        <end position="714"/>
    </location>
</feature>